<proteinExistence type="predicted"/>
<reference evidence="2" key="2">
    <citation type="submission" date="2021-09" db="EMBL/GenBank/DDBJ databases">
        <authorList>
            <person name="Jia N."/>
            <person name="Wang J."/>
            <person name="Shi W."/>
            <person name="Du L."/>
            <person name="Sun Y."/>
            <person name="Zhan W."/>
            <person name="Jiang J."/>
            <person name="Wang Q."/>
            <person name="Zhang B."/>
            <person name="Ji P."/>
            <person name="Sakyi L.B."/>
            <person name="Cui X."/>
            <person name="Yuan T."/>
            <person name="Jiang B."/>
            <person name="Yang W."/>
            <person name="Lam T.T.-Y."/>
            <person name="Chang Q."/>
            <person name="Ding S."/>
            <person name="Wang X."/>
            <person name="Zhu J."/>
            <person name="Ruan X."/>
            <person name="Zhao L."/>
            <person name="Wei J."/>
            <person name="Que T."/>
            <person name="Du C."/>
            <person name="Cheng J."/>
            <person name="Dai P."/>
            <person name="Han X."/>
            <person name="Huang E."/>
            <person name="Gao Y."/>
            <person name="Liu J."/>
            <person name="Shao H."/>
            <person name="Ye R."/>
            <person name="Li L."/>
            <person name="Wei W."/>
            <person name="Wang X."/>
            <person name="Wang C."/>
            <person name="Huo Q."/>
            <person name="Li W."/>
            <person name="Guo W."/>
            <person name="Chen H."/>
            <person name="Chen S."/>
            <person name="Zhou L."/>
            <person name="Zhou L."/>
            <person name="Ni X."/>
            <person name="Tian J."/>
            <person name="Zhou Y."/>
            <person name="Sheng Y."/>
            <person name="Liu T."/>
            <person name="Pan Y."/>
            <person name="Xia L."/>
            <person name="Li J."/>
            <person name="Zhao F."/>
            <person name="Cao W."/>
        </authorList>
    </citation>
    <scope>NUCLEOTIDE SEQUENCE</scope>
    <source>
        <strain evidence="2">Rmic-2018</strain>
        <tissue evidence="2">Larvae</tissue>
    </source>
</reference>
<dbReference type="AlphaFoldDB" id="A0A9J6D537"/>
<organism evidence="2 3">
    <name type="scientific">Rhipicephalus microplus</name>
    <name type="common">Cattle tick</name>
    <name type="synonym">Boophilus microplus</name>
    <dbReference type="NCBI Taxonomy" id="6941"/>
    <lineage>
        <taxon>Eukaryota</taxon>
        <taxon>Metazoa</taxon>
        <taxon>Ecdysozoa</taxon>
        <taxon>Arthropoda</taxon>
        <taxon>Chelicerata</taxon>
        <taxon>Arachnida</taxon>
        <taxon>Acari</taxon>
        <taxon>Parasitiformes</taxon>
        <taxon>Ixodida</taxon>
        <taxon>Ixodoidea</taxon>
        <taxon>Ixodidae</taxon>
        <taxon>Rhipicephalinae</taxon>
        <taxon>Rhipicephalus</taxon>
        <taxon>Boophilus</taxon>
    </lineage>
</organism>
<evidence type="ECO:0000256" key="1">
    <source>
        <dbReference type="SAM" id="MobiDB-lite"/>
    </source>
</evidence>
<keyword evidence="3" id="KW-1185">Reference proteome</keyword>
<feature type="region of interest" description="Disordered" evidence="1">
    <location>
        <begin position="92"/>
        <end position="119"/>
    </location>
</feature>
<dbReference type="Proteomes" id="UP000821866">
    <property type="component" value="Chromosome 9"/>
</dbReference>
<evidence type="ECO:0000313" key="3">
    <source>
        <dbReference type="Proteomes" id="UP000821866"/>
    </source>
</evidence>
<reference evidence="2" key="1">
    <citation type="journal article" date="2020" name="Cell">
        <title>Large-Scale Comparative Analyses of Tick Genomes Elucidate Their Genetic Diversity and Vector Capacities.</title>
        <authorList>
            <consortium name="Tick Genome and Microbiome Consortium (TIGMIC)"/>
            <person name="Jia N."/>
            <person name="Wang J."/>
            <person name="Shi W."/>
            <person name="Du L."/>
            <person name="Sun Y."/>
            <person name="Zhan W."/>
            <person name="Jiang J.F."/>
            <person name="Wang Q."/>
            <person name="Zhang B."/>
            <person name="Ji P."/>
            <person name="Bell-Sakyi L."/>
            <person name="Cui X.M."/>
            <person name="Yuan T.T."/>
            <person name="Jiang B.G."/>
            <person name="Yang W.F."/>
            <person name="Lam T.T."/>
            <person name="Chang Q.C."/>
            <person name="Ding S.J."/>
            <person name="Wang X.J."/>
            <person name="Zhu J.G."/>
            <person name="Ruan X.D."/>
            <person name="Zhao L."/>
            <person name="Wei J.T."/>
            <person name="Ye R.Z."/>
            <person name="Que T.C."/>
            <person name="Du C.H."/>
            <person name="Zhou Y.H."/>
            <person name="Cheng J.X."/>
            <person name="Dai P.F."/>
            <person name="Guo W.B."/>
            <person name="Han X.H."/>
            <person name="Huang E.J."/>
            <person name="Li L.F."/>
            <person name="Wei W."/>
            <person name="Gao Y.C."/>
            <person name="Liu J.Z."/>
            <person name="Shao H.Z."/>
            <person name="Wang X."/>
            <person name="Wang C.C."/>
            <person name="Yang T.C."/>
            <person name="Huo Q.B."/>
            <person name="Li W."/>
            <person name="Chen H.Y."/>
            <person name="Chen S.E."/>
            <person name="Zhou L.G."/>
            <person name="Ni X.B."/>
            <person name="Tian J.H."/>
            <person name="Sheng Y."/>
            <person name="Liu T."/>
            <person name="Pan Y.S."/>
            <person name="Xia L.Y."/>
            <person name="Li J."/>
            <person name="Zhao F."/>
            <person name="Cao W.C."/>
        </authorList>
    </citation>
    <scope>NUCLEOTIDE SEQUENCE</scope>
    <source>
        <strain evidence="2">Rmic-2018</strain>
    </source>
</reference>
<sequence length="180" mass="19893">MSACTKLEDLLLTEASPAIGDALDHVCNLSYLLSQKVCSVRGLAVGLKNRDDIYGEEAPVQQDWKTIHARKKNNRATDAGIIAGRQGDAASADAVDHKRRVSRNTQKMNAAPKRPHLPKEDISMSLSDLKNGFNTAGYSVAHIGECMLRATELTPEEVIKDSIRINEWQNRSEYTCVRKS</sequence>
<dbReference type="EMBL" id="JABSTU010000011">
    <property type="protein sequence ID" value="KAH8009138.1"/>
    <property type="molecule type" value="Genomic_DNA"/>
</dbReference>
<accession>A0A9J6D537</accession>
<evidence type="ECO:0000313" key="2">
    <source>
        <dbReference type="EMBL" id="KAH8009138.1"/>
    </source>
</evidence>
<comment type="caution">
    <text evidence="2">The sequence shown here is derived from an EMBL/GenBank/DDBJ whole genome shotgun (WGS) entry which is preliminary data.</text>
</comment>
<gene>
    <name evidence="2" type="ORF">HPB51_010928</name>
</gene>
<protein>
    <submittedName>
        <fullName evidence="2">Uncharacterized protein</fullName>
    </submittedName>
</protein>
<name>A0A9J6D537_RHIMP</name>